<name>A0A819Z4L8_9BILA</name>
<sequence>MSLKRKCDFDQFDSSSSTTSLCAGDGPTTMSSMTTAKHIKTEQLLNRLSSKTIVNIHNSPSHDHNDKYNLIELLILTDANTSNSSPVSNNQESNGDQIESNTRHDESITPTSPSTNNNNSIIQNNETNSTSTTPAIESHSNTKEIPSGANQPQRKRRKNVPSSKISRPSIPSSSSSIIPNNIKIEKNVHQLSSIPTNTSSSSPAATTTNTTTTVKGNTTMIFNLIRSLLEEKQLDNNDENLISTIDCLIDSLQHLRERIKITDTTADDNSDERNSSTRNNHHYHDDSSPLNLSKPKIRHQARVASTNSDDMSPSTTTVSSPSPSSANLSLASTLFSSQAALFYEKPFFPPFSVPNLTHFQNHLKIAAPLVHNDPMNSKNGENGSSRCPLTSSLVAALNMYGFPPTSNHPSHHSNLPRSSNETVYMNNNNSHNNSNNNNNNNNNNSNNHNNNNNNNNNHHYRDVSIDKESSLARHGSTNRKERNSGHQHSSPNSSSILASNNGNNGTSTTPPASIASNDHIKRPMNAFMVWAREERRKILKACPDMHNSSISKILGARWKAMSNEEKQPYYEEQSRLSKVHMEKYPDYRYRPRPKRTCVIDGKKMRWSEYKQMLKQRKHSPFDDPSSPDGNHFLSMKEDDDDDDDDDDEAVDDDECSTDGSNNSQKALIFAD</sequence>
<feature type="compositionally biased region" description="Acidic residues" evidence="6">
    <location>
        <begin position="637"/>
        <end position="656"/>
    </location>
</feature>
<keyword evidence="2 5" id="KW-0238">DNA-binding</keyword>
<reference evidence="8" key="1">
    <citation type="submission" date="2021-02" db="EMBL/GenBank/DDBJ databases">
        <authorList>
            <person name="Nowell W R."/>
        </authorList>
    </citation>
    <scope>NUCLEOTIDE SEQUENCE</scope>
</reference>
<evidence type="ECO:0000256" key="5">
    <source>
        <dbReference type="PROSITE-ProRule" id="PRU00267"/>
    </source>
</evidence>
<dbReference type="Pfam" id="PF00505">
    <property type="entry name" value="HMG_box"/>
    <property type="match status" value="1"/>
</dbReference>
<dbReference type="PROSITE" id="PS50118">
    <property type="entry name" value="HMG_BOX_2"/>
    <property type="match status" value="1"/>
</dbReference>
<dbReference type="InterPro" id="IPR009071">
    <property type="entry name" value="HMG_box_dom"/>
</dbReference>
<dbReference type="SMART" id="SM00398">
    <property type="entry name" value="HMG"/>
    <property type="match status" value="1"/>
</dbReference>
<evidence type="ECO:0000256" key="4">
    <source>
        <dbReference type="ARBA" id="ARBA00023242"/>
    </source>
</evidence>
<evidence type="ECO:0000313" key="8">
    <source>
        <dbReference type="EMBL" id="CAF4164375.1"/>
    </source>
</evidence>
<feature type="compositionally biased region" description="Low complexity" evidence="6">
    <location>
        <begin position="108"/>
        <end position="134"/>
    </location>
</feature>
<feature type="region of interest" description="Disordered" evidence="6">
    <location>
        <begin position="82"/>
        <end position="180"/>
    </location>
</feature>
<proteinExistence type="predicted"/>
<evidence type="ECO:0000256" key="3">
    <source>
        <dbReference type="ARBA" id="ARBA00023163"/>
    </source>
</evidence>
<dbReference type="PANTHER" id="PTHR45789:SF2">
    <property type="entry name" value="FI18025P1"/>
    <property type="match status" value="1"/>
</dbReference>
<comment type="caution">
    <text evidence="8">The sequence shown here is derived from an EMBL/GenBank/DDBJ whole genome shotgun (WGS) entry which is preliminary data.</text>
</comment>
<feature type="compositionally biased region" description="Polar residues" evidence="6">
    <location>
        <begin position="404"/>
        <end position="425"/>
    </location>
</feature>
<gene>
    <name evidence="8" type="ORF">OVN521_LOCUS24323</name>
</gene>
<feature type="DNA-binding region" description="HMG box" evidence="5">
    <location>
        <begin position="520"/>
        <end position="588"/>
    </location>
</feature>
<dbReference type="PANTHER" id="PTHR45789">
    <property type="entry name" value="FI18025P1"/>
    <property type="match status" value="1"/>
</dbReference>
<feature type="region of interest" description="Disordered" evidence="6">
    <location>
        <begin position="266"/>
        <end position="328"/>
    </location>
</feature>
<keyword evidence="3" id="KW-0804">Transcription</keyword>
<feature type="region of interest" description="Disordered" evidence="6">
    <location>
        <begin position="192"/>
        <end position="212"/>
    </location>
</feature>
<feature type="compositionally biased region" description="Polar residues" evidence="6">
    <location>
        <begin position="82"/>
        <end position="100"/>
    </location>
</feature>
<dbReference type="AlphaFoldDB" id="A0A819Z4L8"/>
<organism evidence="8 9">
    <name type="scientific">Rotaria magnacalcarata</name>
    <dbReference type="NCBI Taxonomy" id="392030"/>
    <lineage>
        <taxon>Eukaryota</taxon>
        <taxon>Metazoa</taxon>
        <taxon>Spiralia</taxon>
        <taxon>Gnathifera</taxon>
        <taxon>Rotifera</taxon>
        <taxon>Eurotatoria</taxon>
        <taxon>Bdelloidea</taxon>
        <taxon>Philodinida</taxon>
        <taxon>Philodinidae</taxon>
        <taxon>Rotaria</taxon>
    </lineage>
</organism>
<feature type="compositionally biased region" description="Low complexity" evidence="6">
    <location>
        <begin position="312"/>
        <end position="328"/>
    </location>
</feature>
<dbReference type="CDD" id="cd22042">
    <property type="entry name" value="HMG-box_EGL13-like"/>
    <property type="match status" value="1"/>
</dbReference>
<evidence type="ECO:0000313" key="9">
    <source>
        <dbReference type="Proteomes" id="UP000663866"/>
    </source>
</evidence>
<evidence type="ECO:0000256" key="6">
    <source>
        <dbReference type="SAM" id="MobiDB-lite"/>
    </source>
</evidence>
<dbReference type="Proteomes" id="UP000663866">
    <property type="component" value="Unassembled WGS sequence"/>
</dbReference>
<dbReference type="GO" id="GO:0045165">
    <property type="term" value="P:cell fate commitment"/>
    <property type="evidence" value="ECO:0007669"/>
    <property type="project" value="TreeGrafter"/>
</dbReference>
<dbReference type="InterPro" id="IPR051356">
    <property type="entry name" value="SOX/SOX-like_TF"/>
</dbReference>
<accession>A0A819Z4L8</accession>
<feature type="compositionally biased region" description="Basic and acidic residues" evidence="6">
    <location>
        <begin position="459"/>
        <end position="471"/>
    </location>
</feature>
<feature type="region of interest" description="Disordered" evidence="6">
    <location>
        <begin position="611"/>
        <end position="671"/>
    </location>
</feature>
<dbReference type="GO" id="GO:0005634">
    <property type="term" value="C:nucleus"/>
    <property type="evidence" value="ECO:0007669"/>
    <property type="project" value="UniProtKB-UniRule"/>
</dbReference>
<evidence type="ECO:0000256" key="2">
    <source>
        <dbReference type="ARBA" id="ARBA00023125"/>
    </source>
</evidence>
<keyword evidence="4 5" id="KW-0539">Nucleus</keyword>
<evidence type="ECO:0000259" key="7">
    <source>
        <dbReference type="PROSITE" id="PS50118"/>
    </source>
</evidence>
<dbReference type="GO" id="GO:0000978">
    <property type="term" value="F:RNA polymerase II cis-regulatory region sequence-specific DNA binding"/>
    <property type="evidence" value="ECO:0007669"/>
    <property type="project" value="TreeGrafter"/>
</dbReference>
<dbReference type="SUPFAM" id="SSF47095">
    <property type="entry name" value="HMG-box"/>
    <property type="match status" value="1"/>
</dbReference>
<feature type="compositionally biased region" description="Low complexity" evidence="6">
    <location>
        <begin position="486"/>
        <end position="509"/>
    </location>
</feature>
<feature type="compositionally biased region" description="Low complexity" evidence="6">
    <location>
        <begin position="161"/>
        <end position="180"/>
    </location>
</feature>
<keyword evidence="1" id="KW-0805">Transcription regulation</keyword>
<dbReference type="InterPro" id="IPR036910">
    <property type="entry name" value="HMG_box_dom_sf"/>
</dbReference>
<keyword evidence="9" id="KW-1185">Reference proteome</keyword>
<feature type="compositionally biased region" description="Low complexity" evidence="6">
    <location>
        <begin position="426"/>
        <end position="457"/>
    </location>
</feature>
<dbReference type="GO" id="GO:0000981">
    <property type="term" value="F:DNA-binding transcription factor activity, RNA polymerase II-specific"/>
    <property type="evidence" value="ECO:0007669"/>
    <property type="project" value="TreeGrafter"/>
</dbReference>
<feature type="domain" description="HMG box" evidence="7">
    <location>
        <begin position="520"/>
        <end position="588"/>
    </location>
</feature>
<dbReference type="EMBL" id="CAJOBG010005754">
    <property type="protein sequence ID" value="CAF4164375.1"/>
    <property type="molecule type" value="Genomic_DNA"/>
</dbReference>
<feature type="region of interest" description="Disordered" evidence="6">
    <location>
        <begin position="404"/>
        <end position="519"/>
    </location>
</feature>
<evidence type="ECO:0000256" key="1">
    <source>
        <dbReference type="ARBA" id="ARBA00023015"/>
    </source>
</evidence>
<dbReference type="Gene3D" id="1.10.30.10">
    <property type="entry name" value="High mobility group box domain"/>
    <property type="match status" value="1"/>
</dbReference>
<protein>
    <recommendedName>
        <fullName evidence="7">HMG box domain-containing protein</fullName>
    </recommendedName>
</protein>
<dbReference type="FunFam" id="1.10.30.10:FF:000003">
    <property type="entry name" value="Putative transcription factor SOX-6"/>
    <property type="match status" value="1"/>
</dbReference>